<dbReference type="Gene3D" id="3.40.50.300">
    <property type="entry name" value="P-loop containing nucleotide triphosphate hydrolases"/>
    <property type="match status" value="1"/>
</dbReference>
<dbReference type="VEuPathDB" id="FungiDB:A9K55_003264"/>
<feature type="compositionally biased region" description="Basic and acidic residues" evidence="10">
    <location>
        <begin position="40"/>
        <end position="65"/>
    </location>
</feature>
<evidence type="ECO:0000256" key="4">
    <source>
        <dbReference type="ARBA" id="ARBA00022679"/>
    </source>
</evidence>
<comment type="similarity">
    <text evidence="2 9">Belongs to the gluconokinase GntK/GntV family.</text>
</comment>
<dbReference type="EC" id="2.7.1.12" evidence="3 9"/>
<dbReference type="GO" id="GO:0005524">
    <property type="term" value="F:ATP binding"/>
    <property type="evidence" value="ECO:0007669"/>
    <property type="project" value="UniProtKB-KW"/>
</dbReference>
<dbReference type="CDD" id="cd02021">
    <property type="entry name" value="GntK"/>
    <property type="match status" value="1"/>
</dbReference>
<feature type="compositionally biased region" description="Low complexity" evidence="10">
    <location>
        <begin position="106"/>
        <end position="123"/>
    </location>
</feature>
<dbReference type="InterPro" id="IPR027417">
    <property type="entry name" value="P-loop_NTPase"/>
</dbReference>
<keyword evidence="6 9" id="KW-0418">Kinase</keyword>
<organism evidence="11 12">
    <name type="scientific">Cordyceps militaris</name>
    <name type="common">Caterpillar fungus</name>
    <name type="synonym">Clavaria militaris</name>
    <dbReference type="NCBI Taxonomy" id="73501"/>
    <lineage>
        <taxon>Eukaryota</taxon>
        <taxon>Fungi</taxon>
        <taxon>Dikarya</taxon>
        <taxon>Ascomycota</taxon>
        <taxon>Pezizomycotina</taxon>
        <taxon>Sordariomycetes</taxon>
        <taxon>Hypocreomycetidae</taxon>
        <taxon>Hypocreales</taxon>
        <taxon>Cordycipitaceae</taxon>
        <taxon>Cordyceps</taxon>
    </lineage>
</organism>
<sequence length="326" mass="35761">MNFLDEANSRKPRPSSAPKEAAFAVHCQMKQTKHSTLKLPDARPGEPVEHGRLFPESESEGKEQSRLTLAWPKQTPSRSSQLRRPFLLKMLSYDAAITIAAKGQDTTSPAPLTTSLPPSITGSATQSSASHMGSVASAAGQGQPAQHNHIWLVTGPAGCGKTTIAEHIADANGLPYIEGDSYHTAANVEKMRTGVPLTDADRWDWLTQLRDESMRRLADGARGVVVTCSALKRKYRDVIRVAAYYNSNILIHFIYLDAPEQVLLQRVSARQGHYMGASMVQSQFDILERPAEDEKDVFSIDVSRSIEEVKQDALAQVHEVMDAESA</sequence>
<evidence type="ECO:0000256" key="1">
    <source>
        <dbReference type="ARBA" id="ARBA00004875"/>
    </source>
</evidence>
<comment type="pathway">
    <text evidence="1 9">Carbohydrate acid metabolism; D-gluconate degradation.</text>
</comment>
<dbReference type="GO" id="GO:0005975">
    <property type="term" value="P:carbohydrate metabolic process"/>
    <property type="evidence" value="ECO:0007669"/>
    <property type="project" value="InterPro"/>
</dbReference>
<evidence type="ECO:0000256" key="9">
    <source>
        <dbReference type="RuleBase" id="RU363066"/>
    </source>
</evidence>
<dbReference type="GO" id="GO:0046316">
    <property type="term" value="F:gluconokinase activity"/>
    <property type="evidence" value="ECO:0007669"/>
    <property type="project" value="UniProtKB-EC"/>
</dbReference>
<evidence type="ECO:0000313" key="12">
    <source>
        <dbReference type="Proteomes" id="UP000323067"/>
    </source>
</evidence>
<dbReference type="GO" id="GO:0005737">
    <property type="term" value="C:cytoplasm"/>
    <property type="evidence" value="ECO:0007669"/>
    <property type="project" value="TreeGrafter"/>
</dbReference>
<protein>
    <recommendedName>
        <fullName evidence="3 9">Gluconokinase</fullName>
        <ecNumber evidence="3 9">2.7.1.12</ecNumber>
    </recommendedName>
</protein>
<dbReference type="OrthoDB" id="275177at2759"/>
<evidence type="ECO:0000256" key="3">
    <source>
        <dbReference type="ARBA" id="ARBA00012054"/>
    </source>
</evidence>
<proteinExistence type="inferred from homology"/>
<dbReference type="EMBL" id="CP023322">
    <property type="protein sequence ID" value="ATY58426.1"/>
    <property type="molecule type" value="Genomic_DNA"/>
</dbReference>
<feature type="region of interest" description="Disordered" evidence="10">
    <location>
        <begin position="1"/>
        <end position="82"/>
    </location>
</feature>
<reference evidence="11 12" key="1">
    <citation type="journal article" date="2017" name="BMC Genomics">
        <title>Chromosome level assembly and secondary metabolite potential of the parasitic fungus Cordyceps militaris.</title>
        <authorList>
            <person name="Kramer G.J."/>
            <person name="Nodwell J.R."/>
        </authorList>
    </citation>
    <scope>NUCLEOTIDE SEQUENCE [LARGE SCALE GENOMIC DNA]</scope>
    <source>
        <strain evidence="11 12">ATCC 34164</strain>
    </source>
</reference>
<evidence type="ECO:0000256" key="2">
    <source>
        <dbReference type="ARBA" id="ARBA00008420"/>
    </source>
</evidence>
<keyword evidence="4 9" id="KW-0808">Transferase</keyword>
<evidence type="ECO:0000256" key="5">
    <source>
        <dbReference type="ARBA" id="ARBA00022741"/>
    </source>
</evidence>
<evidence type="ECO:0000256" key="7">
    <source>
        <dbReference type="ARBA" id="ARBA00022840"/>
    </source>
</evidence>
<name>A0A2H4S5P9_CORMI</name>
<dbReference type="PANTHER" id="PTHR43442:SF3">
    <property type="entry name" value="GLUCONOKINASE-RELATED"/>
    <property type="match status" value="1"/>
</dbReference>
<dbReference type="PANTHER" id="PTHR43442">
    <property type="entry name" value="GLUCONOKINASE-RELATED"/>
    <property type="match status" value="1"/>
</dbReference>
<dbReference type="NCBIfam" id="TIGR01313">
    <property type="entry name" value="therm_gnt_kin"/>
    <property type="match status" value="1"/>
</dbReference>
<dbReference type="Proteomes" id="UP000323067">
    <property type="component" value="Chromosome iv"/>
</dbReference>
<evidence type="ECO:0000256" key="8">
    <source>
        <dbReference type="ARBA" id="ARBA00048090"/>
    </source>
</evidence>
<evidence type="ECO:0000256" key="10">
    <source>
        <dbReference type="SAM" id="MobiDB-lite"/>
    </source>
</evidence>
<dbReference type="SUPFAM" id="SSF52540">
    <property type="entry name" value="P-loop containing nucleoside triphosphate hydrolases"/>
    <property type="match status" value="1"/>
</dbReference>
<accession>A0A2H4S5P9</accession>
<evidence type="ECO:0000313" key="11">
    <source>
        <dbReference type="EMBL" id="ATY58426.1"/>
    </source>
</evidence>
<dbReference type="Pfam" id="PF13671">
    <property type="entry name" value="AAA_33"/>
    <property type="match status" value="1"/>
</dbReference>
<feature type="region of interest" description="Disordered" evidence="10">
    <location>
        <begin position="104"/>
        <end position="141"/>
    </location>
</feature>
<keyword evidence="5 9" id="KW-0547">Nucleotide-binding</keyword>
<comment type="catalytic activity">
    <reaction evidence="8 9">
        <text>D-gluconate + ATP = 6-phospho-D-gluconate + ADP + H(+)</text>
        <dbReference type="Rhea" id="RHEA:19433"/>
        <dbReference type="ChEBI" id="CHEBI:15378"/>
        <dbReference type="ChEBI" id="CHEBI:18391"/>
        <dbReference type="ChEBI" id="CHEBI:30616"/>
        <dbReference type="ChEBI" id="CHEBI:58759"/>
        <dbReference type="ChEBI" id="CHEBI:456216"/>
        <dbReference type="EC" id="2.7.1.12"/>
    </reaction>
</comment>
<dbReference type="AlphaFoldDB" id="A0A2H4S5P9"/>
<dbReference type="FunFam" id="3.40.50.300:FF:001607">
    <property type="entry name" value="Gluconokinase"/>
    <property type="match status" value="1"/>
</dbReference>
<dbReference type="UniPathway" id="UPA00792"/>
<dbReference type="VEuPathDB" id="FungiDB:CCM_05895"/>
<gene>
    <name evidence="11" type="ORF">A9K55_003264</name>
</gene>
<keyword evidence="7 9" id="KW-0067">ATP-binding</keyword>
<evidence type="ECO:0000256" key="6">
    <source>
        <dbReference type="ARBA" id="ARBA00022777"/>
    </source>
</evidence>
<dbReference type="InterPro" id="IPR006001">
    <property type="entry name" value="Therm_gnt_kin"/>
</dbReference>